<dbReference type="InterPro" id="IPR037221">
    <property type="entry name" value="H-type_lectin_dom_sf"/>
</dbReference>
<feature type="chain" id="PRO_5034255470" evidence="2">
    <location>
        <begin position="19"/>
        <end position="159"/>
    </location>
</feature>
<dbReference type="Gene3D" id="2.60.40.2080">
    <property type="match status" value="1"/>
</dbReference>
<dbReference type="Proteomes" id="UP000694844">
    <property type="component" value="Chromosome 9"/>
</dbReference>
<evidence type="ECO:0000256" key="2">
    <source>
        <dbReference type="SAM" id="SignalP"/>
    </source>
</evidence>
<protein>
    <submittedName>
        <fullName evidence="5">Uncharacterized protein LOC111114199</fullName>
    </submittedName>
</protein>
<accession>A0A8B8BXS8</accession>
<dbReference type="KEGG" id="cvn:111114199"/>
<proteinExistence type="predicted"/>
<evidence type="ECO:0000313" key="4">
    <source>
        <dbReference type="Proteomes" id="UP000694844"/>
    </source>
</evidence>
<dbReference type="InterPro" id="IPR019019">
    <property type="entry name" value="H-type_lectin_domain"/>
</dbReference>
<keyword evidence="1" id="KW-0175">Coiled coil</keyword>
<dbReference type="AlphaFoldDB" id="A0A8B8BXS8"/>
<dbReference type="GeneID" id="111114199"/>
<sequence>MELLRGILLFTSVLVIAAQNTCDKAYEACIVDNVLAKINPQINSLKDENRNLKTTVNNQKTQIEELQQREPFKCESGTVSGHGHTLPWPVNKNVVFKTPFEQAPTLTYGLYLLDTYKGDNLRIRTDVSNVTNAGFAMKLSNWDGSRVYGAYNSWMACGI</sequence>
<evidence type="ECO:0000313" key="5">
    <source>
        <dbReference type="RefSeq" id="XP_022308192.1"/>
    </source>
</evidence>
<organism evidence="4 5">
    <name type="scientific">Crassostrea virginica</name>
    <name type="common">Eastern oyster</name>
    <dbReference type="NCBI Taxonomy" id="6565"/>
    <lineage>
        <taxon>Eukaryota</taxon>
        <taxon>Metazoa</taxon>
        <taxon>Spiralia</taxon>
        <taxon>Lophotrochozoa</taxon>
        <taxon>Mollusca</taxon>
        <taxon>Bivalvia</taxon>
        <taxon>Autobranchia</taxon>
        <taxon>Pteriomorphia</taxon>
        <taxon>Ostreida</taxon>
        <taxon>Ostreoidea</taxon>
        <taxon>Ostreidae</taxon>
        <taxon>Crassostrea</taxon>
    </lineage>
</organism>
<reference evidence="5" key="1">
    <citation type="submission" date="2025-08" db="UniProtKB">
        <authorList>
            <consortium name="RefSeq"/>
        </authorList>
    </citation>
    <scope>IDENTIFICATION</scope>
    <source>
        <tissue evidence="5">Whole sample</tissue>
    </source>
</reference>
<evidence type="ECO:0000259" key="3">
    <source>
        <dbReference type="Pfam" id="PF09458"/>
    </source>
</evidence>
<dbReference type="RefSeq" id="XP_022308192.1">
    <property type="nucleotide sequence ID" value="XM_022452484.1"/>
</dbReference>
<dbReference type="Pfam" id="PF09458">
    <property type="entry name" value="H_lectin"/>
    <property type="match status" value="1"/>
</dbReference>
<gene>
    <name evidence="5" type="primary">LOC111114199</name>
</gene>
<feature type="signal peptide" evidence="2">
    <location>
        <begin position="1"/>
        <end position="18"/>
    </location>
</feature>
<feature type="coiled-coil region" evidence="1">
    <location>
        <begin position="42"/>
        <end position="69"/>
    </location>
</feature>
<dbReference type="GO" id="GO:0007155">
    <property type="term" value="P:cell adhesion"/>
    <property type="evidence" value="ECO:0007669"/>
    <property type="project" value="InterPro"/>
</dbReference>
<keyword evidence="4" id="KW-1185">Reference proteome</keyword>
<name>A0A8B8BXS8_CRAVI</name>
<keyword evidence="2" id="KW-0732">Signal</keyword>
<dbReference type="SUPFAM" id="SSF141086">
    <property type="entry name" value="Agglutinin HPA-like"/>
    <property type="match status" value="1"/>
</dbReference>
<dbReference type="GO" id="GO:0030246">
    <property type="term" value="F:carbohydrate binding"/>
    <property type="evidence" value="ECO:0007669"/>
    <property type="project" value="InterPro"/>
</dbReference>
<feature type="domain" description="H-type lectin" evidence="3">
    <location>
        <begin position="92"/>
        <end position="156"/>
    </location>
</feature>
<evidence type="ECO:0000256" key="1">
    <source>
        <dbReference type="SAM" id="Coils"/>
    </source>
</evidence>